<gene>
    <name evidence="2" type="ORF">B0H16DRAFT_1448846</name>
</gene>
<evidence type="ECO:0000313" key="3">
    <source>
        <dbReference type="Proteomes" id="UP001215598"/>
    </source>
</evidence>
<proteinExistence type="predicted"/>
<comment type="caution">
    <text evidence="2">The sequence shown here is derived from an EMBL/GenBank/DDBJ whole genome shotgun (WGS) entry which is preliminary data.</text>
</comment>
<feature type="region of interest" description="Disordered" evidence="1">
    <location>
        <begin position="170"/>
        <end position="196"/>
    </location>
</feature>
<keyword evidence="3" id="KW-1185">Reference proteome</keyword>
<dbReference type="Proteomes" id="UP001215598">
    <property type="component" value="Unassembled WGS sequence"/>
</dbReference>
<protein>
    <submittedName>
        <fullName evidence="2">Uncharacterized protein</fullName>
    </submittedName>
</protein>
<sequence>MLQDLEFPTPWQVRTGDVGREYGRLRAQARREGAGVRGVGMGRSGNTCTRKLGPRACLLTEGDDGMGEEGGERMWVERKGEEGVQRENVGQRRYGVSCTRANSVCTCLYVLPRGLDAHDERSTVAASARMQSLRRVRANDARIQRWCGYGRGRRRMRVEGGMRGYMRAAAGRTQGTRRATVRRNGTRERGRRGRWNEGREWGWGDESACALWGDSKRTDMRQQNPTRRATAVGRWARVWTRRWERQHAMFRAGSGGVDEERALGRSATRIRRQHSEGAHK</sequence>
<organism evidence="2 3">
    <name type="scientific">Mycena metata</name>
    <dbReference type="NCBI Taxonomy" id="1033252"/>
    <lineage>
        <taxon>Eukaryota</taxon>
        <taxon>Fungi</taxon>
        <taxon>Dikarya</taxon>
        <taxon>Basidiomycota</taxon>
        <taxon>Agaricomycotina</taxon>
        <taxon>Agaricomycetes</taxon>
        <taxon>Agaricomycetidae</taxon>
        <taxon>Agaricales</taxon>
        <taxon>Marasmiineae</taxon>
        <taxon>Mycenaceae</taxon>
        <taxon>Mycena</taxon>
    </lineage>
</organism>
<name>A0AAD7NWR1_9AGAR</name>
<evidence type="ECO:0000313" key="2">
    <source>
        <dbReference type="EMBL" id="KAJ7778184.1"/>
    </source>
</evidence>
<reference evidence="2" key="1">
    <citation type="submission" date="2023-03" db="EMBL/GenBank/DDBJ databases">
        <title>Massive genome expansion in bonnet fungi (Mycena s.s.) driven by repeated elements and novel gene families across ecological guilds.</title>
        <authorList>
            <consortium name="Lawrence Berkeley National Laboratory"/>
            <person name="Harder C.B."/>
            <person name="Miyauchi S."/>
            <person name="Viragh M."/>
            <person name="Kuo A."/>
            <person name="Thoen E."/>
            <person name="Andreopoulos B."/>
            <person name="Lu D."/>
            <person name="Skrede I."/>
            <person name="Drula E."/>
            <person name="Henrissat B."/>
            <person name="Morin E."/>
            <person name="Kohler A."/>
            <person name="Barry K."/>
            <person name="LaButti K."/>
            <person name="Morin E."/>
            <person name="Salamov A."/>
            <person name="Lipzen A."/>
            <person name="Mereny Z."/>
            <person name="Hegedus B."/>
            <person name="Baldrian P."/>
            <person name="Stursova M."/>
            <person name="Weitz H."/>
            <person name="Taylor A."/>
            <person name="Grigoriev I.V."/>
            <person name="Nagy L.G."/>
            <person name="Martin F."/>
            <person name="Kauserud H."/>
        </authorList>
    </citation>
    <scope>NUCLEOTIDE SEQUENCE</scope>
    <source>
        <strain evidence="2">CBHHK182m</strain>
    </source>
</reference>
<accession>A0AAD7NWR1</accession>
<dbReference type="EMBL" id="JARKIB010000007">
    <property type="protein sequence ID" value="KAJ7778184.1"/>
    <property type="molecule type" value="Genomic_DNA"/>
</dbReference>
<evidence type="ECO:0000256" key="1">
    <source>
        <dbReference type="SAM" id="MobiDB-lite"/>
    </source>
</evidence>
<dbReference type="AlphaFoldDB" id="A0AAD7NWR1"/>
<feature type="region of interest" description="Disordered" evidence="1">
    <location>
        <begin position="256"/>
        <end position="280"/>
    </location>
</feature>